<evidence type="ECO:0000256" key="1">
    <source>
        <dbReference type="ARBA" id="ARBA00004141"/>
    </source>
</evidence>
<proteinExistence type="inferred from homology"/>
<evidence type="ECO:0000256" key="3">
    <source>
        <dbReference type="ARBA" id="ARBA00022692"/>
    </source>
</evidence>
<gene>
    <name evidence="6" type="ORF">ABOZ73_13105</name>
</gene>
<dbReference type="Pfam" id="PF03073">
    <property type="entry name" value="TspO_MBR"/>
    <property type="match status" value="1"/>
</dbReference>
<evidence type="ECO:0000256" key="5">
    <source>
        <dbReference type="ARBA" id="ARBA00023136"/>
    </source>
</evidence>
<keyword evidence="3" id="KW-0812">Transmembrane</keyword>
<comment type="similarity">
    <text evidence="2">Belongs to the TspO/BZRP family.</text>
</comment>
<dbReference type="Gene3D" id="1.20.1260.100">
    <property type="entry name" value="TspO/MBR protein"/>
    <property type="match status" value="1"/>
</dbReference>
<dbReference type="GO" id="GO:0016020">
    <property type="term" value="C:membrane"/>
    <property type="evidence" value="ECO:0007669"/>
    <property type="project" value="UniProtKB-SubCell"/>
</dbReference>
<dbReference type="AlphaFoldDB" id="A0AB39KPL2"/>
<dbReference type="EMBL" id="CP158375">
    <property type="protein sequence ID" value="XDO95732.1"/>
    <property type="molecule type" value="Genomic_DNA"/>
</dbReference>
<organism evidence="6">
    <name type="scientific">Caulobacter sp. 73W</name>
    <dbReference type="NCBI Taxonomy" id="3161137"/>
    <lineage>
        <taxon>Bacteria</taxon>
        <taxon>Pseudomonadati</taxon>
        <taxon>Pseudomonadota</taxon>
        <taxon>Alphaproteobacteria</taxon>
        <taxon>Caulobacterales</taxon>
        <taxon>Caulobacteraceae</taxon>
        <taxon>Caulobacter</taxon>
    </lineage>
</organism>
<evidence type="ECO:0000256" key="4">
    <source>
        <dbReference type="ARBA" id="ARBA00022989"/>
    </source>
</evidence>
<accession>A0AB39KPL2</accession>
<protein>
    <submittedName>
        <fullName evidence="6">Tryptophan-rich sensory protein</fullName>
    </submittedName>
</protein>
<reference evidence="6" key="1">
    <citation type="submission" date="2024-06" db="EMBL/GenBank/DDBJ databases">
        <title>Caulobacter inopinatus, sp. nov.</title>
        <authorList>
            <person name="Donachie S.P."/>
        </authorList>
    </citation>
    <scope>NUCLEOTIDE SEQUENCE</scope>
    <source>
        <strain evidence="6">73W</strain>
    </source>
</reference>
<evidence type="ECO:0000313" key="6">
    <source>
        <dbReference type="EMBL" id="XDO95732.1"/>
    </source>
</evidence>
<keyword evidence="5" id="KW-0472">Membrane</keyword>
<dbReference type="RefSeq" id="WP_369058575.1">
    <property type="nucleotide sequence ID" value="NZ_CP158375.1"/>
</dbReference>
<dbReference type="InterPro" id="IPR038330">
    <property type="entry name" value="TspO/MBR-related_sf"/>
</dbReference>
<evidence type="ECO:0000256" key="2">
    <source>
        <dbReference type="ARBA" id="ARBA00007524"/>
    </source>
</evidence>
<dbReference type="InterPro" id="IPR004307">
    <property type="entry name" value="TspO_MBR"/>
</dbReference>
<name>A0AB39KPL2_9CAUL</name>
<keyword evidence="4" id="KW-1133">Transmembrane helix</keyword>
<comment type="subcellular location">
    <subcellularLocation>
        <location evidence="1">Membrane</location>
        <topology evidence="1">Multi-pass membrane protein</topology>
    </subcellularLocation>
</comment>
<sequence>MSLLLPALFSLSSLSALRIWNAPASPRRTRALALWGVMQGVNAALVWIAPKRRSAQLVGTLATAGITAAYSETAKRIDTKAAGMVAPYAGLMSFTSAMAGDIRRSREQSETPTVH</sequence>